<dbReference type="InterPro" id="IPR035595">
    <property type="entry name" value="UDP_glycos_trans_CS"/>
</dbReference>
<comment type="similarity">
    <text evidence="1 3">Belongs to the UDP-glycosyltransferase family.</text>
</comment>
<reference evidence="5" key="1">
    <citation type="submission" date="2021-01" db="EMBL/GenBank/DDBJ databases">
        <title>Adiantum capillus-veneris genome.</title>
        <authorList>
            <person name="Fang Y."/>
            <person name="Liao Q."/>
        </authorList>
    </citation>
    <scope>NUCLEOTIDE SEQUENCE</scope>
    <source>
        <strain evidence="5">H3</strain>
        <tissue evidence="5">Leaf</tissue>
    </source>
</reference>
<dbReference type="SUPFAM" id="SSF53756">
    <property type="entry name" value="UDP-Glycosyltransferase/glycogen phosphorylase"/>
    <property type="match status" value="1"/>
</dbReference>
<organism evidence="5 6">
    <name type="scientific">Adiantum capillus-veneris</name>
    <name type="common">Maidenhair fern</name>
    <dbReference type="NCBI Taxonomy" id="13818"/>
    <lineage>
        <taxon>Eukaryota</taxon>
        <taxon>Viridiplantae</taxon>
        <taxon>Streptophyta</taxon>
        <taxon>Embryophyta</taxon>
        <taxon>Tracheophyta</taxon>
        <taxon>Polypodiopsida</taxon>
        <taxon>Polypodiidae</taxon>
        <taxon>Polypodiales</taxon>
        <taxon>Pteridineae</taxon>
        <taxon>Pteridaceae</taxon>
        <taxon>Vittarioideae</taxon>
        <taxon>Adiantum</taxon>
    </lineage>
</organism>
<dbReference type="PANTHER" id="PTHR48045">
    <property type="entry name" value="UDP-GLYCOSYLTRANSFERASE 72B1"/>
    <property type="match status" value="1"/>
</dbReference>
<evidence type="ECO:0000313" key="6">
    <source>
        <dbReference type="Proteomes" id="UP000886520"/>
    </source>
</evidence>
<dbReference type="Pfam" id="PF00201">
    <property type="entry name" value="UDPGT"/>
    <property type="match status" value="1"/>
</dbReference>
<name>A0A9D4Z925_ADICA</name>
<protein>
    <recommendedName>
        <fullName evidence="4">Glycosyltransferase</fullName>
        <ecNumber evidence="4">2.4.1.-</ecNumber>
    </recommendedName>
</protein>
<evidence type="ECO:0000313" key="5">
    <source>
        <dbReference type="EMBL" id="KAI5065227.1"/>
    </source>
</evidence>
<evidence type="ECO:0000256" key="4">
    <source>
        <dbReference type="RuleBase" id="RU362057"/>
    </source>
</evidence>
<dbReference type="AlphaFoldDB" id="A0A9D4Z925"/>
<dbReference type="Gene3D" id="3.40.50.2000">
    <property type="entry name" value="Glycogen Phosphorylase B"/>
    <property type="match status" value="2"/>
</dbReference>
<dbReference type="EC" id="2.4.1.-" evidence="4"/>
<comment type="caution">
    <text evidence="5">The sequence shown here is derived from an EMBL/GenBank/DDBJ whole genome shotgun (WGS) entry which is preliminary data.</text>
</comment>
<proteinExistence type="inferred from homology"/>
<gene>
    <name evidence="5" type="ORF">GOP47_0019922</name>
</gene>
<dbReference type="EMBL" id="JABFUD020000019">
    <property type="protein sequence ID" value="KAI5065227.1"/>
    <property type="molecule type" value="Genomic_DNA"/>
</dbReference>
<sequence length="460" mass="51322">MLSLASRLAANGCIVTFVKTDKAPSCVATLNGEKHEHGELQERPISPTDAESHLRFQTLPRMLGGASSRLIDPGSSLFDVLKHTLAGLEERQGMVEKMVQDSRESDAPIMCIICDVLLCHWVINVAKRQAIGATVLVPCAAFSFYVPYFSKLGKWEVGEALFRRVGLIHNGNARSEEESKRLSERLRWYMRQCEGVEEASHILVNSFKYLEPFIVESIQASKLNIQFIGPCLPTWEDGGHIQNTKGDIMAKEAGCLHTEEHACLSWLDQQVKRSVLLVSFGSEAILEAQQVQEFAMGIEASRCGYLWVVRANAPSHNIPPDDFQERTRQVGMCVPWVPQRKVLQHEAIGGFLTHCGWNSTLESVVFGVPMLCFPMNADQFFNALLVHKHWKVGLPLGTSRSVVVSRGEVEEALKTLMGNHDLRQRAIQFQQVAQSALLESQETLASFVEDTIRQPCLSLV</sequence>
<dbReference type="PROSITE" id="PS00375">
    <property type="entry name" value="UDPGT"/>
    <property type="match status" value="1"/>
</dbReference>
<keyword evidence="2 3" id="KW-0808">Transferase</keyword>
<dbReference type="PANTHER" id="PTHR48045:SF34">
    <property type="entry name" value="ISOFLAVONE 7-O-GLUCOSYLTRANSFERASE 1-LIKE"/>
    <property type="match status" value="1"/>
</dbReference>
<dbReference type="CDD" id="cd03784">
    <property type="entry name" value="GT1_Gtf-like"/>
    <property type="match status" value="1"/>
</dbReference>
<evidence type="ECO:0000256" key="1">
    <source>
        <dbReference type="ARBA" id="ARBA00009995"/>
    </source>
</evidence>
<dbReference type="OrthoDB" id="5835829at2759"/>
<dbReference type="InterPro" id="IPR002213">
    <property type="entry name" value="UDP_glucos_trans"/>
</dbReference>
<accession>A0A9D4Z925</accession>
<evidence type="ECO:0000256" key="3">
    <source>
        <dbReference type="RuleBase" id="RU003718"/>
    </source>
</evidence>
<dbReference type="GO" id="GO:0008194">
    <property type="term" value="F:UDP-glycosyltransferase activity"/>
    <property type="evidence" value="ECO:0007669"/>
    <property type="project" value="InterPro"/>
</dbReference>
<keyword evidence="6" id="KW-1185">Reference proteome</keyword>
<dbReference type="FunFam" id="3.40.50.2000:FF:000060">
    <property type="entry name" value="Glycosyltransferase"/>
    <property type="match status" value="1"/>
</dbReference>
<keyword evidence="3" id="KW-0328">Glycosyltransferase</keyword>
<dbReference type="Proteomes" id="UP000886520">
    <property type="component" value="Chromosome 19"/>
</dbReference>
<evidence type="ECO:0000256" key="2">
    <source>
        <dbReference type="ARBA" id="ARBA00022679"/>
    </source>
</evidence>